<dbReference type="GO" id="GO:0004124">
    <property type="term" value="F:cysteine synthase activity"/>
    <property type="evidence" value="ECO:0007669"/>
    <property type="project" value="UniProtKB-EC"/>
</dbReference>
<evidence type="ECO:0000256" key="7">
    <source>
        <dbReference type="ARBA" id="ARBA00022898"/>
    </source>
</evidence>
<comment type="pathway">
    <text evidence="2">Amino-acid biosynthesis; L-cysteine biosynthesis; L-cysteine from L-serine: step 2/2.</text>
</comment>
<reference evidence="13" key="1">
    <citation type="submission" date="2023-05" db="EMBL/GenBank/DDBJ databases">
        <title>Anaerotaeda fermentans gen. nov., sp. nov., a novel anaerobic planctomycete of the new family within the order Sedimentisphaerales isolated from Taman Peninsula, Russia.</title>
        <authorList>
            <person name="Khomyakova M.A."/>
            <person name="Merkel A.Y."/>
            <person name="Slobodkin A.I."/>
        </authorList>
    </citation>
    <scope>NUCLEOTIDE SEQUENCE</scope>
    <source>
        <strain evidence="13">M17dextr</strain>
    </source>
</reference>
<keyword evidence="7 10" id="KW-0663">Pyridoxal phosphate</keyword>
<comment type="catalytic activity">
    <reaction evidence="9">
        <text>O-acetyl-L-serine + hydrogen sulfide = L-cysteine + acetate</text>
        <dbReference type="Rhea" id="RHEA:14829"/>
        <dbReference type="ChEBI" id="CHEBI:29919"/>
        <dbReference type="ChEBI" id="CHEBI:30089"/>
        <dbReference type="ChEBI" id="CHEBI:35235"/>
        <dbReference type="ChEBI" id="CHEBI:58340"/>
        <dbReference type="EC" id="2.5.1.47"/>
    </reaction>
</comment>
<dbReference type="PROSITE" id="PS00901">
    <property type="entry name" value="CYS_SYNTHASE"/>
    <property type="match status" value="1"/>
</dbReference>
<dbReference type="Gene3D" id="3.40.50.1100">
    <property type="match status" value="2"/>
</dbReference>
<dbReference type="CDD" id="cd01561">
    <property type="entry name" value="CBS_like"/>
    <property type="match status" value="1"/>
</dbReference>
<keyword evidence="5" id="KW-0028">Amino-acid biosynthesis</keyword>
<evidence type="ECO:0000256" key="9">
    <source>
        <dbReference type="ARBA" id="ARBA00047931"/>
    </source>
</evidence>
<evidence type="ECO:0000313" key="13">
    <source>
        <dbReference type="EMBL" id="MDI6449520.1"/>
    </source>
</evidence>
<keyword evidence="8" id="KW-0198">Cysteine biosynthesis</keyword>
<dbReference type="GO" id="GO:0006535">
    <property type="term" value="P:cysteine biosynthetic process from serine"/>
    <property type="evidence" value="ECO:0007669"/>
    <property type="project" value="InterPro"/>
</dbReference>
<keyword evidence="14" id="KW-1185">Reference proteome</keyword>
<dbReference type="NCBIfam" id="TIGR01136">
    <property type="entry name" value="cysKM"/>
    <property type="match status" value="1"/>
</dbReference>
<evidence type="ECO:0000256" key="1">
    <source>
        <dbReference type="ARBA" id="ARBA00001933"/>
    </source>
</evidence>
<feature type="modified residue" description="N6-(pyridoxal phosphate)lysine" evidence="11">
    <location>
        <position position="81"/>
    </location>
</feature>
<evidence type="ECO:0000256" key="2">
    <source>
        <dbReference type="ARBA" id="ARBA00004962"/>
    </source>
</evidence>
<comment type="cofactor">
    <cofactor evidence="1 10">
        <name>pyridoxal 5'-phosphate</name>
        <dbReference type="ChEBI" id="CHEBI:597326"/>
    </cofactor>
</comment>
<comment type="similarity">
    <text evidence="3">Belongs to the cysteine synthase/cystathionine beta-synthase family.</text>
</comment>
<dbReference type="PANTHER" id="PTHR10314">
    <property type="entry name" value="CYSTATHIONINE BETA-SYNTHASE"/>
    <property type="match status" value="1"/>
</dbReference>
<feature type="binding site" evidence="10">
    <location>
        <position position="297"/>
    </location>
    <ligand>
        <name>pyridoxal 5'-phosphate</name>
        <dbReference type="ChEBI" id="CHEBI:597326"/>
    </ligand>
</feature>
<dbReference type="Pfam" id="PF00291">
    <property type="entry name" value="PALP"/>
    <property type="match status" value="1"/>
</dbReference>
<feature type="binding site" evidence="10">
    <location>
        <position position="111"/>
    </location>
    <ligand>
        <name>pyridoxal 5'-phosphate</name>
        <dbReference type="ChEBI" id="CHEBI:597326"/>
    </ligand>
</feature>
<dbReference type="SUPFAM" id="SSF53686">
    <property type="entry name" value="Tryptophan synthase beta subunit-like PLP-dependent enzymes"/>
    <property type="match status" value="1"/>
</dbReference>
<dbReference type="FunFam" id="3.40.50.1100:FF:000006">
    <property type="entry name" value="Cysteine synthase"/>
    <property type="match status" value="1"/>
</dbReference>
<gene>
    <name evidence="13" type="ORF">QJ522_10745</name>
</gene>
<dbReference type="InterPro" id="IPR001216">
    <property type="entry name" value="P-phosphate_BS"/>
</dbReference>
<dbReference type="InterPro" id="IPR050214">
    <property type="entry name" value="Cys_Synth/Cystath_Beta-Synth"/>
</dbReference>
<evidence type="ECO:0000256" key="10">
    <source>
        <dbReference type="PIRSR" id="PIRSR605856-50"/>
    </source>
</evidence>
<keyword evidence="6 13" id="KW-0808">Transferase</keyword>
<evidence type="ECO:0000256" key="8">
    <source>
        <dbReference type="ARBA" id="ARBA00023192"/>
    </source>
</evidence>
<accession>A0AAW6TVB2</accession>
<name>A0AAW6TVB2_9BACT</name>
<proteinExistence type="inferred from homology"/>
<evidence type="ECO:0000256" key="4">
    <source>
        <dbReference type="ARBA" id="ARBA00012681"/>
    </source>
</evidence>
<dbReference type="InterPro" id="IPR001926">
    <property type="entry name" value="TrpB-like_PALP"/>
</dbReference>
<feature type="domain" description="Tryptophan synthase beta chain-like PALP" evidence="12">
    <location>
        <begin position="43"/>
        <end position="323"/>
    </location>
</feature>
<sequence>MRSLPASPAGGAATTDRWAPAREMDLQTLRPDRGRVLPVGAGITSAIGNTPVIELTRLNHTASDVRIFGKLEGANPGGSIKDRPAHYMIASAERSGALTAAKTILEATSGNTGIALAMIGAAKGYRVKLCMPNCVSLERQRILQALGAEVVLTSACEHTDGAIRTAHRLLASAPGTYYMPNQYENQGNLLAHYETTGPEIFAQTAGRVDVVVAGMGTTGTLMGLHRFFAERKPSVRIVGVEPAEGHAIQGLKNMTESMIPAIYDPNALDEKITIDDEEAFETTRLLAVREGVFVGMSSGAAVAAARRLAIDMRTGVIVAILPDRGDRYLSTTLFRSVCAKCPP</sequence>
<evidence type="ECO:0000256" key="5">
    <source>
        <dbReference type="ARBA" id="ARBA00022605"/>
    </source>
</evidence>
<evidence type="ECO:0000259" key="12">
    <source>
        <dbReference type="Pfam" id="PF00291"/>
    </source>
</evidence>
<comment type="caution">
    <text evidence="13">The sequence shown here is derived from an EMBL/GenBank/DDBJ whole genome shotgun (WGS) entry which is preliminary data.</text>
</comment>
<dbReference type="EC" id="2.5.1.47" evidence="4"/>
<evidence type="ECO:0000313" key="14">
    <source>
        <dbReference type="Proteomes" id="UP001431776"/>
    </source>
</evidence>
<evidence type="ECO:0000256" key="11">
    <source>
        <dbReference type="PIRSR" id="PIRSR605856-51"/>
    </source>
</evidence>
<dbReference type="InterPro" id="IPR005856">
    <property type="entry name" value="Cys_synth"/>
</dbReference>
<feature type="binding site" evidence="10">
    <location>
        <begin position="216"/>
        <end position="220"/>
    </location>
    <ligand>
        <name>pyridoxal 5'-phosphate</name>
        <dbReference type="ChEBI" id="CHEBI:597326"/>
    </ligand>
</feature>
<evidence type="ECO:0000256" key="3">
    <source>
        <dbReference type="ARBA" id="ARBA00007103"/>
    </source>
</evidence>
<dbReference type="InterPro" id="IPR036052">
    <property type="entry name" value="TrpB-like_PALP_sf"/>
</dbReference>
<organism evidence="13 14">
    <name type="scientific">Anaerobaca lacustris</name>
    <dbReference type="NCBI Taxonomy" id="3044600"/>
    <lineage>
        <taxon>Bacteria</taxon>
        <taxon>Pseudomonadati</taxon>
        <taxon>Planctomycetota</taxon>
        <taxon>Phycisphaerae</taxon>
        <taxon>Sedimentisphaerales</taxon>
        <taxon>Anaerobacaceae</taxon>
        <taxon>Anaerobaca</taxon>
    </lineage>
</organism>
<dbReference type="AlphaFoldDB" id="A0AAW6TVB2"/>
<evidence type="ECO:0000256" key="6">
    <source>
        <dbReference type="ARBA" id="ARBA00022679"/>
    </source>
</evidence>
<dbReference type="Proteomes" id="UP001431776">
    <property type="component" value="Unassembled WGS sequence"/>
</dbReference>
<dbReference type="EMBL" id="JASCXX010000011">
    <property type="protein sequence ID" value="MDI6449520.1"/>
    <property type="molecule type" value="Genomic_DNA"/>
</dbReference>
<protein>
    <recommendedName>
        <fullName evidence="4">cysteine synthase</fullName>
        <ecNumber evidence="4">2.5.1.47</ecNumber>
    </recommendedName>
</protein>